<accession>Q233M3</accession>
<evidence type="ECO:0000313" key="1">
    <source>
        <dbReference type="EMBL" id="EAR91557.2"/>
    </source>
</evidence>
<dbReference type="HOGENOM" id="CLU_1232025_0_0_1"/>
<dbReference type="EMBL" id="GG662770">
    <property type="protein sequence ID" value="EAR91557.2"/>
    <property type="molecule type" value="Genomic_DNA"/>
</dbReference>
<dbReference type="AlphaFoldDB" id="Q233M3"/>
<sequence length="223" mass="26724">MSSMFEFKQQLKWPFNQFQFEVSGNQQPQLTYSISNETSIFSSQDYKISPSTYSTALNDQTQQKKKEKLKKIEERCKQIELYAKFIDEEEPCDEEQVKKQSKPNSKLQIQKYFTCQNININQQFRDHIQIYYGNILIDDQNMKNKLISEIVGDSNQQEEHKNILGEYIQNEQYNIIMNNHFSTRKYFTIQRLYYRKDDTCSVSVKTCKPQNNLKIKYNMKSIF</sequence>
<gene>
    <name evidence="1" type="ORF">TTHERM_00391270</name>
</gene>
<dbReference type="InParanoid" id="Q233M3"/>
<dbReference type="GeneID" id="7847201"/>
<dbReference type="KEGG" id="tet:TTHERM_00391270"/>
<name>Q233M3_TETTS</name>
<protein>
    <submittedName>
        <fullName evidence="1">Uncharacterized protein</fullName>
    </submittedName>
</protein>
<reference evidence="2" key="1">
    <citation type="journal article" date="2006" name="PLoS Biol.">
        <title>Macronuclear genome sequence of the ciliate Tetrahymena thermophila, a model eukaryote.</title>
        <authorList>
            <person name="Eisen J.A."/>
            <person name="Coyne R.S."/>
            <person name="Wu M."/>
            <person name="Wu D."/>
            <person name="Thiagarajan M."/>
            <person name="Wortman J.R."/>
            <person name="Badger J.H."/>
            <person name="Ren Q."/>
            <person name="Amedeo P."/>
            <person name="Jones K.M."/>
            <person name="Tallon L.J."/>
            <person name="Delcher A.L."/>
            <person name="Salzberg S.L."/>
            <person name="Silva J.C."/>
            <person name="Haas B.J."/>
            <person name="Majoros W.H."/>
            <person name="Farzad M."/>
            <person name="Carlton J.M."/>
            <person name="Smith R.K. Jr."/>
            <person name="Garg J."/>
            <person name="Pearlman R.E."/>
            <person name="Karrer K.M."/>
            <person name="Sun L."/>
            <person name="Manning G."/>
            <person name="Elde N.C."/>
            <person name="Turkewitz A.P."/>
            <person name="Asai D.J."/>
            <person name="Wilkes D.E."/>
            <person name="Wang Y."/>
            <person name="Cai H."/>
            <person name="Collins K."/>
            <person name="Stewart B.A."/>
            <person name="Lee S.R."/>
            <person name="Wilamowska K."/>
            <person name="Weinberg Z."/>
            <person name="Ruzzo W.L."/>
            <person name="Wloga D."/>
            <person name="Gaertig J."/>
            <person name="Frankel J."/>
            <person name="Tsao C.-C."/>
            <person name="Gorovsky M.A."/>
            <person name="Keeling P.J."/>
            <person name="Waller R.F."/>
            <person name="Patron N.J."/>
            <person name="Cherry J.M."/>
            <person name="Stover N.A."/>
            <person name="Krieger C.J."/>
            <person name="del Toro C."/>
            <person name="Ryder H.F."/>
            <person name="Williamson S.C."/>
            <person name="Barbeau R.A."/>
            <person name="Hamilton E.P."/>
            <person name="Orias E."/>
        </authorList>
    </citation>
    <scope>NUCLEOTIDE SEQUENCE [LARGE SCALE GENOMIC DNA]</scope>
    <source>
        <strain evidence="2">SB210</strain>
    </source>
</reference>
<evidence type="ECO:0000313" key="2">
    <source>
        <dbReference type="Proteomes" id="UP000009168"/>
    </source>
</evidence>
<dbReference type="RefSeq" id="XP_001011802.2">
    <property type="nucleotide sequence ID" value="XM_001011802.2"/>
</dbReference>
<organism evidence="1 2">
    <name type="scientific">Tetrahymena thermophila (strain SB210)</name>
    <dbReference type="NCBI Taxonomy" id="312017"/>
    <lineage>
        <taxon>Eukaryota</taxon>
        <taxon>Sar</taxon>
        <taxon>Alveolata</taxon>
        <taxon>Ciliophora</taxon>
        <taxon>Intramacronucleata</taxon>
        <taxon>Oligohymenophorea</taxon>
        <taxon>Hymenostomatida</taxon>
        <taxon>Tetrahymenina</taxon>
        <taxon>Tetrahymenidae</taxon>
        <taxon>Tetrahymena</taxon>
    </lineage>
</organism>
<keyword evidence="2" id="KW-1185">Reference proteome</keyword>
<proteinExistence type="predicted"/>
<dbReference type="Proteomes" id="UP000009168">
    <property type="component" value="Unassembled WGS sequence"/>
</dbReference>